<evidence type="ECO:0000313" key="3">
    <source>
        <dbReference type="EMBL" id="URG17397.1"/>
    </source>
</evidence>
<keyword evidence="2" id="KW-0812">Transmembrane</keyword>
<dbReference type="Proteomes" id="UP001057233">
    <property type="component" value="Segment"/>
</dbReference>
<feature type="transmembrane region" description="Helical" evidence="2">
    <location>
        <begin position="65"/>
        <end position="83"/>
    </location>
</feature>
<sequence length="154" mass="16194">MNILNIRTWPDARAFIHVLAPVLATALVASGAVDENLATQIVTLVLAVFSPALAMVNSLDGFRTWFYGVLGALNVILVALDVFTQAGIDTWMPVVTLLLGSAVAAANTNTTPSGDYVTVPASDIIARVRAEDTSAGRIDGPDAELPHVPPTEKE</sequence>
<organism evidence="3 4">
    <name type="scientific">Rhodococcus phage Mbo2</name>
    <dbReference type="NCBI Taxonomy" id="2936911"/>
    <lineage>
        <taxon>Viruses</taxon>
        <taxon>Duplodnaviria</taxon>
        <taxon>Heunggongvirae</taxon>
        <taxon>Uroviricota</taxon>
        <taxon>Caudoviricetes</taxon>
        <taxon>Caudoviricetes incertae sedis</taxon>
        <taxon>Mboduovirus</taxon>
        <taxon>Mboduovirus mbo2</taxon>
    </lineage>
</organism>
<keyword evidence="2" id="KW-0472">Membrane</keyword>
<gene>
    <name evidence="3" type="ORF">Mbo2_027</name>
</gene>
<feature type="transmembrane region" description="Helical" evidence="2">
    <location>
        <begin position="12"/>
        <end position="29"/>
    </location>
</feature>
<feature type="transmembrane region" description="Helical" evidence="2">
    <location>
        <begin position="41"/>
        <end position="59"/>
    </location>
</feature>
<evidence type="ECO:0000256" key="1">
    <source>
        <dbReference type="SAM" id="MobiDB-lite"/>
    </source>
</evidence>
<accession>A0A9E7L9W7</accession>
<dbReference type="InterPro" id="IPR056390">
    <property type="entry name" value="Holin_phage"/>
</dbReference>
<reference evidence="3" key="1">
    <citation type="submission" date="2022-04" db="EMBL/GenBank/DDBJ databases">
        <authorList>
            <person name="Hwangbo M."/>
            <person name="Wang B."/>
            <person name="Gill J.J."/>
            <person name="Chu K.-H."/>
            <person name="Young R."/>
        </authorList>
    </citation>
    <scope>NUCLEOTIDE SEQUENCE</scope>
</reference>
<protein>
    <submittedName>
        <fullName evidence="3">Holin class IV</fullName>
    </submittedName>
</protein>
<keyword evidence="4" id="KW-1185">Reference proteome</keyword>
<proteinExistence type="predicted"/>
<dbReference type="Pfam" id="PF23809">
    <property type="entry name" value="Phage_holin_9"/>
    <property type="match status" value="1"/>
</dbReference>
<dbReference type="EMBL" id="ON191531">
    <property type="protein sequence ID" value="URG17397.1"/>
    <property type="molecule type" value="Genomic_DNA"/>
</dbReference>
<name>A0A9E7L9W7_9CAUD</name>
<keyword evidence="2" id="KW-1133">Transmembrane helix</keyword>
<feature type="region of interest" description="Disordered" evidence="1">
    <location>
        <begin position="132"/>
        <end position="154"/>
    </location>
</feature>
<evidence type="ECO:0000313" key="4">
    <source>
        <dbReference type="Proteomes" id="UP001057233"/>
    </source>
</evidence>
<evidence type="ECO:0000256" key="2">
    <source>
        <dbReference type="SAM" id="Phobius"/>
    </source>
</evidence>